<accession>A0A0F9IRQ2</accession>
<dbReference type="EMBL" id="LAZR01018440">
    <property type="protein sequence ID" value="KKL96405.1"/>
    <property type="molecule type" value="Genomic_DNA"/>
</dbReference>
<reference evidence="1" key="1">
    <citation type="journal article" date="2015" name="Nature">
        <title>Complex archaea that bridge the gap between prokaryotes and eukaryotes.</title>
        <authorList>
            <person name="Spang A."/>
            <person name="Saw J.H."/>
            <person name="Jorgensen S.L."/>
            <person name="Zaremba-Niedzwiedzka K."/>
            <person name="Martijn J."/>
            <person name="Lind A.E."/>
            <person name="van Eijk R."/>
            <person name="Schleper C."/>
            <person name="Guy L."/>
            <person name="Ettema T.J."/>
        </authorList>
    </citation>
    <scope>NUCLEOTIDE SEQUENCE</scope>
</reference>
<gene>
    <name evidence="1" type="ORF">LCGC14_1844850</name>
</gene>
<sequence>MTQVCPNCAEIVDGDKQEETADSVRYSFDCDEGCHCEFEVIFRAEDAVITVSPREVEA</sequence>
<organism evidence="1">
    <name type="scientific">marine sediment metagenome</name>
    <dbReference type="NCBI Taxonomy" id="412755"/>
    <lineage>
        <taxon>unclassified sequences</taxon>
        <taxon>metagenomes</taxon>
        <taxon>ecological metagenomes</taxon>
    </lineage>
</organism>
<proteinExistence type="predicted"/>
<evidence type="ECO:0000313" key="1">
    <source>
        <dbReference type="EMBL" id="KKL96405.1"/>
    </source>
</evidence>
<comment type="caution">
    <text evidence="1">The sequence shown here is derived from an EMBL/GenBank/DDBJ whole genome shotgun (WGS) entry which is preliminary data.</text>
</comment>
<protein>
    <submittedName>
        <fullName evidence="1">Uncharacterized protein</fullName>
    </submittedName>
</protein>
<dbReference type="AlphaFoldDB" id="A0A0F9IRQ2"/>
<name>A0A0F9IRQ2_9ZZZZ</name>